<dbReference type="Gene3D" id="3.40.50.360">
    <property type="match status" value="1"/>
</dbReference>
<name>A0A0G0XHU9_9BACT</name>
<protein>
    <submittedName>
        <fullName evidence="2">NADPH-dependent FMN reductase</fullName>
    </submittedName>
</protein>
<accession>A0A0G0XHU9</accession>
<sequence>MNNINIKVILASVRKGRFGDKPAKWIVDLALQTKGVSVELLDIKEYILPIFAEAVSPAYVQGALDDYANSAKNMLEQLVWWANALKEAREIKRQQQN</sequence>
<evidence type="ECO:0000313" key="2">
    <source>
        <dbReference type="EMBL" id="KKS24022.1"/>
    </source>
</evidence>
<reference evidence="2 3" key="1">
    <citation type="journal article" date="2015" name="Nature">
        <title>rRNA introns, odd ribosomes, and small enigmatic genomes across a large radiation of phyla.</title>
        <authorList>
            <person name="Brown C.T."/>
            <person name="Hug L.A."/>
            <person name="Thomas B.C."/>
            <person name="Sharon I."/>
            <person name="Castelle C.J."/>
            <person name="Singh A."/>
            <person name="Wilkins M.J."/>
            <person name="Williams K.H."/>
            <person name="Banfield J.F."/>
        </authorList>
    </citation>
    <scope>NUCLEOTIDE SEQUENCE [LARGE SCALE GENOMIC DNA]</scope>
</reference>
<comment type="caution">
    <text evidence="2">The sequence shown here is derived from an EMBL/GenBank/DDBJ whole genome shotgun (WGS) entry which is preliminary data.</text>
</comment>
<dbReference type="Pfam" id="PF03358">
    <property type="entry name" value="FMN_red"/>
    <property type="match status" value="1"/>
</dbReference>
<dbReference type="InterPro" id="IPR005025">
    <property type="entry name" value="FMN_Rdtase-like_dom"/>
</dbReference>
<dbReference type="GO" id="GO:0016491">
    <property type="term" value="F:oxidoreductase activity"/>
    <property type="evidence" value="ECO:0007669"/>
    <property type="project" value="InterPro"/>
</dbReference>
<proteinExistence type="predicted"/>
<evidence type="ECO:0000259" key="1">
    <source>
        <dbReference type="Pfam" id="PF03358"/>
    </source>
</evidence>
<gene>
    <name evidence="2" type="ORF">UU83_C0033G0003</name>
</gene>
<dbReference type="Proteomes" id="UP000033856">
    <property type="component" value="Unassembled WGS sequence"/>
</dbReference>
<organism evidence="2 3">
    <name type="scientific">Candidatus Jorgensenbacteria bacterium GW2011_GWF2_41_8</name>
    <dbReference type="NCBI Taxonomy" id="1618667"/>
    <lineage>
        <taxon>Bacteria</taxon>
        <taxon>Candidatus Joergenseniibacteriota</taxon>
    </lineage>
</organism>
<dbReference type="InterPro" id="IPR029039">
    <property type="entry name" value="Flavoprotein-like_sf"/>
</dbReference>
<dbReference type="EMBL" id="LCCD01000033">
    <property type="protein sequence ID" value="KKS24022.1"/>
    <property type="molecule type" value="Genomic_DNA"/>
</dbReference>
<evidence type="ECO:0000313" key="3">
    <source>
        <dbReference type="Proteomes" id="UP000033856"/>
    </source>
</evidence>
<dbReference type="SUPFAM" id="SSF52218">
    <property type="entry name" value="Flavoproteins"/>
    <property type="match status" value="1"/>
</dbReference>
<feature type="domain" description="NADPH-dependent FMN reductase-like" evidence="1">
    <location>
        <begin position="5"/>
        <end position="66"/>
    </location>
</feature>
<dbReference type="AlphaFoldDB" id="A0A0G0XHU9"/>